<keyword evidence="4 7" id="KW-0406">Ion transport</keyword>
<dbReference type="Gene3D" id="1.10.520.20">
    <property type="entry name" value="N-terminal domain of the delta subunit of the F1F0-ATP synthase"/>
    <property type="match status" value="1"/>
</dbReference>
<keyword evidence="2 7" id="KW-0813">Transport</keyword>
<keyword evidence="5 7" id="KW-0472">Membrane</keyword>
<dbReference type="EMBL" id="JADKYY010000001">
    <property type="protein sequence ID" value="MBF5026326.1"/>
    <property type="molecule type" value="Genomic_DNA"/>
</dbReference>
<dbReference type="GO" id="GO:0045259">
    <property type="term" value="C:proton-transporting ATP synthase complex"/>
    <property type="evidence" value="ECO:0007669"/>
    <property type="project" value="UniProtKB-KW"/>
</dbReference>
<evidence type="ECO:0000256" key="7">
    <source>
        <dbReference type="HAMAP-Rule" id="MF_01416"/>
    </source>
</evidence>
<evidence type="ECO:0000313" key="9">
    <source>
        <dbReference type="Proteomes" id="UP000694480"/>
    </source>
</evidence>
<dbReference type="PANTHER" id="PTHR11910">
    <property type="entry name" value="ATP SYNTHASE DELTA CHAIN"/>
    <property type="match status" value="1"/>
</dbReference>
<evidence type="ECO:0000256" key="3">
    <source>
        <dbReference type="ARBA" id="ARBA00022781"/>
    </source>
</evidence>
<keyword evidence="3 7" id="KW-0375">Hydrogen ion transport</keyword>
<evidence type="ECO:0000256" key="6">
    <source>
        <dbReference type="ARBA" id="ARBA00023310"/>
    </source>
</evidence>
<dbReference type="RefSeq" id="WP_194738254.1">
    <property type="nucleotide sequence ID" value="NZ_JADKYY010000001.1"/>
</dbReference>
<comment type="function">
    <text evidence="7">F(1)F(0) ATP synthase produces ATP from ADP in the presence of a proton or sodium gradient. F-type ATPases consist of two structural domains, F(1) containing the extramembraneous catalytic core and F(0) containing the membrane proton channel, linked together by a central stalk and a peripheral stalk. During catalysis, ATP synthesis in the catalytic domain of F(1) is coupled via a rotary mechanism of the central stalk subunits to proton translocation.</text>
</comment>
<keyword evidence="7" id="KW-0139">CF(1)</keyword>
<comment type="subcellular location">
    <subcellularLocation>
        <location evidence="7">Cell membrane</location>
        <topology evidence="7">Peripheral membrane protein</topology>
    </subcellularLocation>
    <subcellularLocation>
        <location evidence="1">Membrane</location>
    </subcellularLocation>
</comment>
<dbReference type="GO" id="GO:0005886">
    <property type="term" value="C:plasma membrane"/>
    <property type="evidence" value="ECO:0007669"/>
    <property type="project" value="UniProtKB-SubCell"/>
</dbReference>
<evidence type="ECO:0000256" key="1">
    <source>
        <dbReference type="ARBA" id="ARBA00004370"/>
    </source>
</evidence>
<dbReference type="Proteomes" id="UP000694480">
    <property type="component" value="Unassembled WGS sequence"/>
</dbReference>
<organism evidence="8 9">
    <name type="scientific">Planobacterium oryzisoli</name>
    <dbReference type="NCBI Taxonomy" id="2771435"/>
    <lineage>
        <taxon>Bacteria</taxon>
        <taxon>Pseudomonadati</taxon>
        <taxon>Bacteroidota</taxon>
        <taxon>Flavobacteriia</taxon>
        <taxon>Flavobacteriales</taxon>
        <taxon>Weeksellaceae</taxon>
        <taxon>Chryseobacterium group</taxon>
        <taxon>Chryseobacterium</taxon>
    </lineage>
</organism>
<gene>
    <name evidence="7 8" type="primary">atpH</name>
    <name evidence="8" type="ORF">IC612_00755</name>
</gene>
<proteinExistence type="inferred from homology"/>
<dbReference type="InterPro" id="IPR026015">
    <property type="entry name" value="ATP_synth_OSCP/delta_N_sf"/>
</dbReference>
<keyword evidence="9" id="KW-1185">Reference proteome</keyword>
<name>A0A930YU66_9FLAO</name>
<comment type="similarity">
    <text evidence="7">Belongs to the ATPase delta chain family.</text>
</comment>
<keyword evidence="6 7" id="KW-0066">ATP synthesis</keyword>
<evidence type="ECO:0000313" key="8">
    <source>
        <dbReference type="EMBL" id="MBF5026326.1"/>
    </source>
</evidence>
<accession>A0A930YU66</accession>
<comment type="function">
    <text evidence="7">This protein is part of the stalk that links CF(0) to CF(1). It either transmits conformational changes from CF(0) to CF(1) or is implicated in proton conduction.</text>
</comment>
<dbReference type="PRINTS" id="PR00125">
    <property type="entry name" value="ATPASEDELTA"/>
</dbReference>
<protein>
    <recommendedName>
        <fullName evidence="7">ATP synthase subunit delta</fullName>
    </recommendedName>
    <alternativeName>
        <fullName evidence="7">ATP synthase F(1) sector subunit delta</fullName>
    </alternativeName>
    <alternativeName>
        <fullName evidence="7">F-type ATPase subunit delta</fullName>
        <shortName evidence="7">F-ATPase subunit delta</shortName>
    </alternativeName>
</protein>
<keyword evidence="7" id="KW-1003">Cell membrane</keyword>
<evidence type="ECO:0000256" key="5">
    <source>
        <dbReference type="ARBA" id="ARBA00023136"/>
    </source>
</evidence>
<evidence type="ECO:0000256" key="4">
    <source>
        <dbReference type="ARBA" id="ARBA00023065"/>
    </source>
</evidence>
<dbReference type="SUPFAM" id="SSF47928">
    <property type="entry name" value="N-terminal domain of the delta subunit of the F1F0-ATP synthase"/>
    <property type="match status" value="1"/>
</dbReference>
<dbReference type="NCBIfam" id="TIGR01145">
    <property type="entry name" value="ATP_synt_delta"/>
    <property type="match status" value="1"/>
</dbReference>
<reference evidence="8" key="1">
    <citation type="submission" date="2020-11" db="EMBL/GenBank/DDBJ databases">
        <title>Genome seq and assembly of Planobacterium sp.</title>
        <authorList>
            <person name="Chhetri G."/>
        </authorList>
    </citation>
    <scope>NUCLEOTIDE SEQUENCE</scope>
    <source>
        <strain evidence="8">GCR5</strain>
    </source>
</reference>
<comment type="caution">
    <text evidence="8">The sequence shown here is derived from an EMBL/GenBank/DDBJ whole genome shotgun (WGS) entry which is preliminary data.</text>
</comment>
<dbReference type="AlphaFoldDB" id="A0A930YU66"/>
<dbReference type="HAMAP" id="MF_01416">
    <property type="entry name" value="ATP_synth_delta_bact"/>
    <property type="match status" value="1"/>
</dbReference>
<evidence type="ECO:0000256" key="2">
    <source>
        <dbReference type="ARBA" id="ARBA00022448"/>
    </source>
</evidence>
<sequence>MLTSKVAKRYAQGLLDFTEESSQTQMVRGEMQDVINIMNTSKDLNNLFLSPVVDSKKKQSIAKEIFKAFSPVSQNIIQLVIKQGRESHLKDIATEFINRVEEMEGLQKVVLTTASPISDSIVEQIISQSNLVNTSGNYRLDKVVNKELLGGYVLRVGDQQLDASVRSKLNQIKKDFQLN</sequence>
<dbReference type="InterPro" id="IPR000711">
    <property type="entry name" value="ATPase_OSCP/dsu"/>
</dbReference>
<dbReference type="Pfam" id="PF00213">
    <property type="entry name" value="OSCP"/>
    <property type="match status" value="1"/>
</dbReference>
<dbReference type="GO" id="GO:0046933">
    <property type="term" value="F:proton-transporting ATP synthase activity, rotational mechanism"/>
    <property type="evidence" value="ECO:0007669"/>
    <property type="project" value="UniProtKB-UniRule"/>
</dbReference>